<dbReference type="PANTHER" id="PTHR43682:SF1">
    <property type="entry name" value="LACTATE UTILIZATION PROTEIN C"/>
    <property type="match status" value="1"/>
</dbReference>
<sequence>MTDRERIFTELRSAVAEKETPEPLPDLPLDDFISRPRRGTGDWEDFKRNFEGVNGDYLETGEDLKNLLIREKARVGYCPEDLQEIISPWLPEGVELRSTFDRSLVDEYDFGVTRGTFAIAETGTIALQDQKTPDRLGALAPWTHIAVVEKSNLLPTVVQAIQSLPKDPNVIWVTGPSKTADVEGILIEGVHGPGIQACFPI</sequence>
<dbReference type="EMBL" id="JACHVA010000138">
    <property type="protein sequence ID" value="MBC2604006.1"/>
    <property type="molecule type" value="Genomic_DNA"/>
</dbReference>
<dbReference type="AlphaFoldDB" id="A0A7X1B1Q1"/>
<gene>
    <name evidence="2" type="ORF">H5P30_19670</name>
</gene>
<dbReference type="InterPro" id="IPR003741">
    <property type="entry name" value="LUD_dom"/>
</dbReference>
<dbReference type="InterPro" id="IPR024185">
    <property type="entry name" value="FTHF_cligase-like_sf"/>
</dbReference>
<dbReference type="InterPro" id="IPR037171">
    <property type="entry name" value="NagB/RpiA_transferase-like"/>
</dbReference>
<feature type="domain" description="LUD" evidence="1">
    <location>
        <begin position="100"/>
        <end position="194"/>
    </location>
</feature>
<proteinExistence type="predicted"/>
<organism evidence="2 3">
    <name type="scientific">Puniceicoccus vermicola</name>
    <dbReference type="NCBI Taxonomy" id="388746"/>
    <lineage>
        <taxon>Bacteria</taxon>
        <taxon>Pseudomonadati</taxon>
        <taxon>Verrucomicrobiota</taxon>
        <taxon>Opitutia</taxon>
        <taxon>Puniceicoccales</taxon>
        <taxon>Puniceicoccaceae</taxon>
        <taxon>Puniceicoccus</taxon>
    </lineage>
</organism>
<dbReference type="Proteomes" id="UP000525652">
    <property type="component" value="Unassembled WGS sequence"/>
</dbReference>
<evidence type="ECO:0000259" key="1">
    <source>
        <dbReference type="Pfam" id="PF02589"/>
    </source>
</evidence>
<keyword evidence="3" id="KW-1185">Reference proteome</keyword>
<comment type="caution">
    <text evidence="2">The sequence shown here is derived from an EMBL/GenBank/DDBJ whole genome shotgun (WGS) entry which is preliminary data.</text>
</comment>
<dbReference type="Gene3D" id="3.40.50.10420">
    <property type="entry name" value="NagB/RpiA/CoA transferase-like"/>
    <property type="match status" value="1"/>
</dbReference>
<dbReference type="PANTHER" id="PTHR43682">
    <property type="entry name" value="LACTATE UTILIZATION PROTEIN C"/>
    <property type="match status" value="1"/>
</dbReference>
<reference evidence="2 3" key="1">
    <citation type="submission" date="2020-07" db="EMBL/GenBank/DDBJ databases">
        <authorList>
            <person name="Feng X."/>
        </authorList>
    </citation>
    <scope>NUCLEOTIDE SEQUENCE [LARGE SCALE GENOMIC DNA]</scope>
    <source>
        <strain evidence="2 3">JCM14086</strain>
    </source>
</reference>
<name>A0A7X1B1Q1_9BACT</name>
<dbReference type="SUPFAM" id="SSF100950">
    <property type="entry name" value="NagB/RpiA/CoA transferase-like"/>
    <property type="match status" value="1"/>
</dbReference>
<accession>A0A7X1B1Q1</accession>
<dbReference type="Pfam" id="PF02589">
    <property type="entry name" value="LUD_dom"/>
    <property type="match status" value="1"/>
</dbReference>
<evidence type="ECO:0000313" key="3">
    <source>
        <dbReference type="Proteomes" id="UP000525652"/>
    </source>
</evidence>
<protein>
    <submittedName>
        <fullName evidence="2">Lactate utilization protein</fullName>
    </submittedName>
</protein>
<evidence type="ECO:0000313" key="2">
    <source>
        <dbReference type="EMBL" id="MBC2604006.1"/>
    </source>
</evidence>
<dbReference type="RefSeq" id="WP_185694625.1">
    <property type="nucleotide sequence ID" value="NZ_JACHVA010000138.1"/>
</dbReference>